<keyword evidence="2" id="KW-1185">Reference proteome</keyword>
<evidence type="ECO:0000313" key="2">
    <source>
        <dbReference type="Proteomes" id="UP001597393"/>
    </source>
</evidence>
<reference evidence="2" key="1">
    <citation type="journal article" date="2019" name="Int. J. Syst. Evol. Microbiol.">
        <title>The Global Catalogue of Microorganisms (GCM) 10K type strain sequencing project: providing services to taxonomists for standard genome sequencing and annotation.</title>
        <authorList>
            <consortium name="The Broad Institute Genomics Platform"/>
            <consortium name="The Broad Institute Genome Sequencing Center for Infectious Disease"/>
            <person name="Wu L."/>
            <person name="Ma J."/>
        </authorList>
    </citation>
    <scope>NUCLEOTIDE SEQUENCE [LARGE SCALE GENOMIC DNA]</scope>
    <source>
        <strain evidence="2">KCTC 42248</strain>
    </source>
</reference>
<dbReference type="RefSeq" id="WP_380869116.1">
    <property type="nucleotide sequence ID" value="NZ_JBHUMA010000006.1"/>
</dbReference>
<comment type="caution">
    <text evidence="1">The sequence shown here is derived from an EMBL/GenBank/DDBJ whole genome shotgun (WGS) entry which is preliminary data.</text>
</comment>
<dbReference type="EMBL" id="JBHUMA010000006">
    <property type="protein sequence ID" value="MFD2598988.1"/>
    <property type="molecule type" value="Genomic_DNA"/>
</dbReference>
<name>A0ABW5NM11_9SPHI</name>
<accession>A0ABW5NM11</accession>
<protein>
    <submittedName>
        <fullName evidence="1">Uncharacterized protein</fullName>
    </submittedName>
</protein>
<gene>
    <name evidence="1" type="ORF">ACFSQ3_08485</name>
</gene>
<dbReference type="Proteomes" id="UP001597393">
    <property type="component" value="Unassembled WGS sequence"/>
</dbReference>
<organism evidence="1 2">
    <name type="scientific">Sphingobacterium corticis</name>
    <dbReference type="NCBI Taxonomy" id="1812823"/>
    <lineage>
        <taxon>Bacteria</taxon>
        <taxon>Pseudomonadati</taxon>
        <taxon>Bacteroidota</taxon>
        <taxon>Sphingobacteriia</taxon>
        <taxon>Sphingobacteriales</taxon>
        <taxon>Sphingobacteriaceae</taxon>
        <taxon>Sphingobacterium</taxon>
    </lineage>
</organism>
<evidence type="ECO:0000313" key="1">
    <source>
        <dbReference type="EMBL" id="MFD2598988.1"/>
    </source>
</evidence>
<sequence length="80" mass="8694">MTNKTKSILAQLKEKASKKSIYGGEAQERSSNLQTLTCPNCGAGRAKHDGLTKCAYCGFVFIDTELSKGIYLNTDDNTKS</sequence>
<proteinExistence type="predicted"/>